<dbReference type="Pfam" id="PF00563">
    <property type="entry name" value="EAL"/>
    <property type="match status" value="1"/>
</dbReference>
<dbReference type="InterPro" id="IPR043128">
    <property type="entry name" value="Rev_trsase/Diguanyl_cyclase"/>
</dbReference>
<evidence type="ECO:0000313" key="5">
    <source>
        <dbReference type="EMBL" id="SIQ11398.1"/>
    </source>
</evidence>
<evidence type="ECO:0000313" key="6">
    <source>
        <dbReference type="Proteomes" id="UP000186819"/>
    </source>
</evidence>
<dbReference type="InterPro" id="IPR000160">
    <property type="entry name" value="GGDEF_dom"/>
</dbReference>
<dbReference type="PROSITE" id="PS50887">
    <property type="entry name" value="GGDEF"/>
    <property type="match status" value="1"/>
</dbReference>
<dbReference type="SUPFAM" id="SSF55073">
    <property type="entry name" value="Nucleotide cyclase"/>
    <property type="match status" value="1"/>
</dbReference>
<evidence type="ECO:0000259" key="3">
    <source>
        <dbReference type="PROSITE" id="PS50883"/>
    </source>
</evidence>
<gene>
    <name evidence="5" type="ORF">SAMN05421829_102338</name>
</gene>
<evidence type="ECO:0000259" key="4">
    <source>
        <dbReference type="PROSITE" id="PS50887"/>
    </source>
</evidence>
<feature type="compositionally biased region" description="Basic and acidic residues" evidence="2">
    <location>
        <begin position="7"/>
        <end position="22"/>
    </location>
</feature>
<dbReference type="SMART" id="SM00052">
    <property type="entry name" value="EAL"/>
    <property type="match status" value="1"/>
</dbReference>
<protein>
    <submittedName>
        <fullName evidence="5">Diguanylate cyclase (GGDEF) domain-containing protein</fullName>
    </submittedName>
</protein>
<feature type="domain" description="GGDEF" evidence="4">
    <location>
        <begin position="402"/>
        <end position="534"/>
    </location>
</feature>
<dbReference type="InterPro" id="IPR003018">
    <property type="entry name" value="GAF"/>
</dbReference>
<name>A0A1N6Q480_9RHOO</name>
<dbReference type="CDD" id="cd01948">
    <property type="entry name" value="EAL"/>
    <property type="match status" value="1"/>
</dbReference>
<sequence>MTMDEQLSGRERMAATHPHSDGPELGYALTALRVTHAAVRAATDEPGLLRNVCQAVVDTAAFRFAAVSFADVECLTLQRVACSEPTLDDFGEEFPAFDDSPWGLAAREALLAGRPFLAPAGHASILAVLPLRDGTQLLGALQIAGMRADGFAAGSVDLLQEAVNALAYGMIVLRKAERHAVVEEALRRVNRARKTLSEANRALVRATEEQGLLQDICRIIVEEGGYRFAWVGYAQHDEAKSVAIMAFHGIDREFLDWQRLTWGEGERGHGATGVAIRTGQPSIGRSIRKDEALAPWRDEDLRRGIAAVSAFPLRQGDEILGNLTIAATEEDAFDEAEASLLGELADDLSFGIATLRLRERSREAQETIKRMAEEDALTGLPNRWRLRMRLVAEIDAAKVHSGPLALLVLGVNHFQEVNETLGYQQGDVMLCEVATRIRRVMQEASGIARVGESEFAILLPHADAAAASRAAQRLLTELLEPVTIGEIMLDAGGSIGIAVFPGHGTEADALIRRANVAMHQARQQGHGHALYTGGRDRECAGRLALIGDLHRAIDAGQMRLYCQPKARLSSGELCGVEALVRWEHPLRGTLWPNEFIGLAEHSGLISPLTDWVMQAAFRQSYVWRQDGLSVPVAVNLSARDLRDPKLIERVRNHFATWGADPEDIQFELTESALMQDPQGSRDCLQRLKDLGSALFIDDFGTGYSSLAYLQKLPVDAIKIDKSFVQDMLANSDSDVIVRSTIDLAHDLDLEVVAEGVEDRAGWEHLSAQGCDVAQGYVISEPIRAEAFAAWRSVRVQSVQQH</sequence>
<dbReference type="Pfam" id="PF13185">
    <property type="entry name" value="GAF_2"/>
    <property type="match status" value="1"/>
</dbReference>
<dbReference type="Gene3D" id="3.20.20.450">
    <property type="entry name" value="EAL domain"/>
    <property type="match status" value="1"/>
</dbReference>
<dbReference type="Pfam" id="PF00990">
    <property type="entry name" value="GGDEF"/>
    <property type="match status" value="1"/>
</dbReference>
<dbReference type="AlphaFoldDB" id="A0A1N6Q480"/>
<dbReference type="SUPFAM" id="SSF55781">
    <property type="entry name" value="GAF domain-like"/>
    <property type="match status" value="2"/>
</dbReference>
<feature type="coiled-coil region" evidence="1">
    <location>
        <begin position="182"/>
        <end position="209"/>
    </location>
</feature>
<dbReference type="STRING" id="34027.SAMN05421829_102338"/>
<reference evidence="6" key="1">
    <citation type="submission" date="2017-01" db="EMBL/GenBank/DDBJ databases">
        <authorList>
            <person name="Varghese N."/>
            <person name="Submissions S."/>
        </authorList>
    </citation>
    <scope>NUCLEOTIDE SEQUENCE [LARGE SCALE GENOMIC DNA]</scope>
    <source>
        <strain evidence="6">ATCC 51758</strain>
    </source>
</reference>
<dbReference type="Proteomes" id="UP000186819">
    <property type="component" value="Unassembled WGS sequence"/>
</dbReference>
<dbReference type="PANTHER" id="PTHR44757:SF2">
    <property type="entry name" value="BIOFILM ARCHITECTURE MAINTENANCE PROTEIN MBAA"/>
    <property type="match status" value="1"/>
</dbReference>
<dbReference type="RefSeq" id="WP_342067042.1">
    <property type="nucleotide sequence ID" value="NZ_FTMD01000002.1"/>
</dbReference>
<dbReference type="InterPro" id="IPR029787">
    <property type="entry name" value="Nucleotide_cyclase"/>
</dbReference>
<dbReference type="PROSITE" id="PS50883">
    <property type="entry name" value="EAL"/>
    <property type="match status" value="1"/>
</dbReference>
<proteinExistence type="predicted"/>
<keyword evidence="6" id="KW-1185">Reference proteome</keyword>
<dbReference type="NCBIfam" id="TIGR00254">
    <property type="entry name" value="GGDEF"/>
    <property type="match status" value="1"/>
</dbReference>
<dbReference type="InterPro" id="IPR035919">
    <property type="entry name" value="EAL_sf"/>
</dbReference>
<dbReference type="CDD" id="cd01949">
    <property type="entry name" value="GGDEF"/>
    <property type="match status" value="1"/>
</dbReference>
<accession>A0A1N6Q480</accession>
<keyword evidence="1" id="KW-0175">Coiled coil</keyword>
<evidence type="ECO:0000256" key="1">
    <source>
        <dbReference type="SAM" id="Coils"/>
    </source>
</evidence>
<dbReference type="SUPFAM" id="SSF141868">
    <property type="entry name" value="EAL domain-like"/>
    <property type="match status" value="1"/>
</dbReference>
<dbReference type="Gene3D" id="3.30.450.40">
    <property type="match status" value="1"/>
</dbReference>
<feature type="region of interest" description="Disordered" evidence="2">
    <location>
        <begin position="1"/>
        <end position="22"/>
    </location>
</feature>
<feature type="domain" description="EAL" evidence="3">
    <location>
        <begin position="542"/>
        <end position="795"/>
    </location>
</feature>
<dbReference type="InterPro" id="IPR001633">
    <property type="entry name" value="EAL_dom"/>
</dbReference>
<dbReference type="PANTHER" id="PTHR44757">
    <property type="entry name" value="DIGUANYLATE CYCLASE DGCP"/>
    <property type="match status" value="1"/>
</dbReference>
<dbReference type="InterPro" id="IPR029016">
    <property type="entry name" value="GAF-like_dom_sf"/>
</dbReference>
<evidence type="ECO:0000256" key="2">
    <source>
        <dbReference type="SAM" id="MobiDB-lite"/>
    </source>
</evidence>
<dbReference type="SMART" id="SM00267">
    <property type="entry name" value="GGDEF"/>
    <property type="match status" value="1"/>
</dbReference>
<dbReference type="Gene3D" id="3.30.70.270">
    <property type="match status" value="1"/>
</dbReference>
<dbReference type="InterPro" id="IPR052155">
    <property type="entry name" value="Biofilm_reg_signaling"/>
</dbReference>
<dbReference type="FunFam" id="3.20.20.450:FF:000001">
    <property type="entry name" value="Cyclic di-GMP phosphodiesterase yahA"/>
    <property type="match status" value="1"/>
</dbReference>
<organism evidence="5 6">
    <name type="scientific">Aromatoleum tolulyticum</name>
    <dbReference type="NCBI Taxonomy" id="34027"/>
    <lineage>
        <taxon>Bacteria</taxon>
        <taxon>Pseudomonadati</taxon>
        <taxon>Pseudomonadota</taxon>
        <taxon>Betaproteobacteria</taxon>
        <taxon>Rhodocyclales</taxon>
        <taxon>Rhodocyclaceae</taxon>
        <taxon>Aromatoleum</taxon>
    </lineage>
</organism>
<dbReference type="EMBL" id="FTMD01000002">
    <property type="protein sequence ID" value="SIQ11398.1"/>
    <property type="molecule type" value="Genomic_DNA"/>
</dbReference>
<dbReference type="SMART" id="SM00065">
    <property type="entry name" value="GAF"/>
    <property type="match status" value="1"/>
</dbReference>